<keyword evidence="1" id="KW-0732">Signal</keyword>
<dbReference type="EMBL" id="WWBZ02000037">
    <property type="protein sequence ID" value="KAF4306087.1"/>
    <property type="molecule type" value="Genomic_DNA"/>
</dbReference>
<comment type="caution">
    <text evidence="2">The sequence shown here is derived from an EMBL/GenBank/DDBJ whole genome shotgun (WGS) entry which is preliminary data.</text>
</comment>
<evidence type="ECO:0000313" key="2">
    <source>
        <dbReference type="EMBL" id="KAF4306087.1"/>
    </source>
</evidence>
<sequence length="78" mass="8651">MKYATVALALFVAVGLCSPHRQMPFEDDDTPKICWRICASEKPECPTGWDPVDFGGCWTCCLAVKDVVPASTKNVIWM</sequence>
<evidence type="ECO:0000313" key="3">
    <source>
        <dbReference type="EMBL" id="KAF4308077.1"/>
    </source>
</evidence>
<dbReference type="OrthoDB" id="3886427at2759"/>
<reference evidence="2 4" key="1">
    <citation type="submission" date="2020-04" db="EMBL/GenBank/DDBJ databases">
        <title>Genome Assembly and Annotation of Botryosphaeria dothidea sdau 11-99, a Latent Pathogen of Apple Fruit Ring Rot in China.</title>
        <authorList>
            <person name="Yu C."/>
            <person name="Diao Y."/>
            <person name="Lu Q."/>
            <person name="Zhao J."/>
            <person name="Cui S."/>
            <person name="Peng C."/>
            <person name="He B."/>
            <person name="Liu H."/>
        </authorList>
    </citation>
    <scope>NUCLEOTIDE SEQUENCE [LARGE SCALE GENOMIC DNA]</scope>
    <source>
        <strain evidence="4">sdau11-99</strain>
        <strain evidence="2">Sdau11-99</strain>
    </source>
</reference>
<proteinExistence type="predicted"/>
<accession>A0A8H4N824</accession>
<protein>
    <submittedName>
        <fullName evidence="2">Uncharacterized protein</fullName>
    </submittedName>
</protein>
<evidence type="ECO:0000256" key="1">
    <source>
        <dbReference type="SAM" id="SignalP"/>
    </source>
</evidence>
<feature type="signal peptide" evidence="1">
    <location>
        <begin position="1"/>
        <end position="19"/>
    </location>
</feature>
<feature type="chain" id="PRO_5036430898" evidence="1">
    <location>
        <begin position="20"/>
        <end position="78"/>
    </location>
</feature>
<dbReference type="EMBL" id="WWBZ02000022">
    <property type="protein sequence ID" value="KAF4308077.1"/>
    <property type="molecule type" value="Genomic_DNA"/>
</dbReference>
<dbReference type="AlphaFoldDB" id="A0A8H4N824"/>
<keyword evidence="4" id="KW-1185">Reference proteome</keyword>
<name>A0A8H4N824_9PEZI</name>
<organism evidence="2 4">
    <name type="scientific">Botryosphaeria dothidea</name>
    <dbReference type="NCBI Taxonomy" id="55169"/>
    <lineage>
        <taxon>Eukaryota</taxon>
        <taxon>Fungi</taxon>
        <taxon>Dikarya</taxon>
        <taxon>Ascomycota</taxon>
        <taxon>Pezizomycotina</taxon>
        <taxon>Dothideomycetes</taxon>
        <taxon>Dothideomycetes incertae sedis</taxon>
        <taxon>Botryosphaeriales</taxon>
        <taxon>Botryosphaeriaceae</taxon>
        <taxon>Botryosphaeria</taxon>
    </lineage>
</organism>
<gene>
    <name evidence="3" type="ORF">GTA08_BOTSDO03697</name>
    <name evidence="2" type="ORF">GTA08_BOTSDO14176</name>
</gene>
<evidence type="ECO:0000313" key="4">
    <source>
        <dbReference type="Proteomes" id="UP000572817"/>
    </source>
</evidence>
<dbReference type="Proteomes" id="UP000572817">
    <property type="component" value="Unassembled WGS sequence"/>
</dbReference>